<dbReference type="InterPro" id="IPR034768">
    <property type="entry name" value="4FE4S_WBL"/>
</dbReference>
<dbReference type="PANTHER" id="PTHR38839">
    <property type="entry name" value="TRANSCRIPTIONAL REGULATOR WHID-RELATED"/>
    <property type="match status" value="1"/>
</dbReference>
<keyword evidence="5 11" id="KW-0408">Iron</keyword>
<proteinExistence type="inferred from homology"/>
<comment type="similarity">
    <text evidence="2 11">Belongs to the WhiB family.</text>
</comment>
<keyword evidence="11" id="KW-0963">Cytoplasm</keyword>
<dbReference type="Pfam" id="PF02467">
    <property type="entry name" value="Whib"/>
    <property type="match status" value="1"/>
</dbReference>
<dbReference type="InterPro" id="IPR003482">
    <property type="entry name" value="Whib"/>
</dbReference>
<dbReference type="GO" id="GO:0046872">
    <property type="term" value="F:metal ion binding"/>
    <property type="evidence" value="ECO:0007669"/>
    <property type="project" value="UniProtKB-KW"/>
</dbReference>
<keyword evidence="10 11" id="KW-0804">Transcription</keyword>
<comment type="PTM">
    <text evidence="11">The Fe-S cluster can be nitrosylated by nitric oxide (NO).</text>
</comment>
<keyword evidence="6 11" id="KW-0411">Iron-sulfur</keyword>
<dbReference type="AlphaFoldDB" id="A0A6G4TVN4"/>
<evidence type="ECO:0000256" key="3">
    <source>
        <dbReference type="ARBA" id="ARBA00022485"/>
    </source>
</evidence>
<keyword evidence="3 11" id="KW-0004">4Fe-4S</keyword>
<evidence type="ECO:0000256" key="11">
    <source>
        <dbReference type="HAMAP-Rule" id="MF_01479"/>
    </source>
</evidence>
<evidence type="ECO:0000256" key="1">
    <source>
        <dbReference type="ARBA" id="ARBA00004496"/>
    </source>
</evidence>
<feature type="binding site" evidence="11">
    <location>
        <position position="66"/>
    </location>
    <ligand>
        <name>[4Fe-4S] cluster</name>
        <dbReference type="ChEBI" id="CHEBI:49883"/>
    </ligand>
</feature>
<evidence type="ECO:0000256" key="5">
    <source>
        <dbReference type="ARBA" id="ARBA00023004"/>
    </source>
</evidence>
<dbReference type="GO" id="GO:0035731">
    <property type="term" value="F:dinitrosyl-iron complex binding"/>
    <property type="evidence" value="ECO:0007669"/>
    <property type="project" value="UniProtKB-UniRule"/>
</dbReference>
<keyword evidence="9 11" id="KW-1015">Disulfide bond</keyword>
<evidence type="ECO:0000256" key="8">
    <source>
        <dbReference type="ARBA" id="ARBA00023125"/>
    </source>
</evidence>
<dbReference type="GO" id="GO:0045454">
    <property type="term" value="P:cell redox homeostasis"/>
    <property type="evidence" value="ECO:0007669"/>
    <property type="project" value="TreeGrafter"/>
</dbReference>
<dbReference type="EMBL" id="JAAKZV010000022">
    <property type="protein sequence ID" value="NGN63873.1"/>
    <property type="molecule type" value="Genomic_DNA"/>
</dbReference>
<evidence type="ECO:0000313" key="14">
    <source>
        <dbReference type="Proteomes" id="UP000481583"/>
    </source>
</evidence>
<evidence type="ECO:0000313" key="13">
    <source>
        <dbReference type="EMBL" id="NGN63873.1"/>
    </source>
</evidence>
<comment type="caution">
    <text evidence="13">The sequence shown here is derived from an EMBL/GenBank/DDBJ whole genome shotgun (WGS) entry which is preliminary data.</text>
</comment>
<dbReference type="HAMAP" id="MF_01479">
    <property type="entry name" value="WhiB"/>
    <property type="match status" value="1"/>
</dbReference>
<dbReference type="PROSITE" id="PS51674">
    <property type="entry name" value="4FE4S_WBL"/>
    <property type="match status" value="1"/>
</dbReference>
<keyword evidence="8 11" id="KW-0238">DNA-binding</keyword>
<keyword evidence="4 11" id="KW-0479">Metal-binding</keyword>
<name>A0A6G4TVN4_9ACTN</name>
<comment type="function">
    <text evidence="11">Acts as a transcriptional regulator. Probably redox-responsive. The apo- but not holo-form probably binds DNA.</text>
</comment>
<feature type="binding site" evidence="11">
    <location>
        <position position="72"/>
    </location>
    <ligand>
        <name>[4Fe-4S] cluster</name>
        <dbReference type="ChEBI" id="CHEBI:49883"/>
    </ligand>
</feature>
<comment type="cofactor">
    <cofactor evidence="11">
        <name>[4Fe-4S] cluster</name>
        <dbReference type="ChEBI" id="CHEBI:49883"/>
    </cofactor>
    <text evidence="11">Binds 1 [4Fe-4S] cluster per subunit. Following nitrosylation of the [4Fe-4S] cluster binds 1 [4Fe-8(NO)] cluster per subunit.</text>
</comment>
<sequence>MRGRSVVVGARNGHLVARPLSGRGQLLAPDPGLSGAACAEVDPELFFPEPGDWRSSHLAKGICAVCPVKDLCLAGALERNEHFGIFGGLSPKERDELRRSGARKGAAA</sequence>
<comment type="PTM">
    <text evidence="11">Upon Fe-S cluster removal intramolecular disulfide bonds are formed.</text>
</comment>
<evidence type="ECO:0000256" key="10">
    <source>
        <dbReference type="ARBA" id="ARBA00023163"/>
    </source>
</evidence>
<feature type="binding site" evidence="11">
    <location>
        <position position="38"/>
    </location>
    <ligand>
        <name>[4Fe-4S] cluster</name>
        <dbReference type="ChEBI" id="CHEBI:49883"/>
    </ligand>
</feature>
<feature type="binding site" evidence="11">
    <location>
        <position position="63"/>
    </location>
    <ligand>
        <name>[4Fe-4S] cluster</name>
        <dbReference type="ChEBI" id="CHEBI:49883"/>
    </ligand>
</feature>
<dbReference type="GO" id="GO:0003677">
    <property type="term" value="F:DNA binding"/>
    <property type="evidence" value="ECO:0007669"/>
    <property type="project" value="UniProtKB-UniRule"/>
</dbReference>
<evidence type="ECO:0000259" key="12">
    <source>
        <dbReference type="PROSITE" id="PS51674"/>
    </source>
</evidence>
<evidence type="ECO:0000256" key="6">
    <source>
        <dbReference type="ARBA" id="ARBA00023014"/>
    </source>
</evidence>
<dbReference type="GO" id="GO:0051539">
    <property type="term" value="F:4 iron, 4 sulfur cluster binding"/>
    <property type="evidence" value="ECO:0007669"/>
    <property type="project" value="UniProtKB-UniRule"/>
</dbReference>
<dbReference type="GO" id="GO:0045892">
    <property type="term" value="P:negative regulation of DNA-templated transcription"/>
    <property type="evidence" value="ECO:0007669"/>
    <property type="project" value="TreeGrafter"/>
</dbReference>
<dbReference type="Proteomes" id="UP000481583">
    <property type="component" value="Unassembled WGS sequence"/>
</dbReference>
<evidence type="ECO:0000256" key="9">
    <source>
        <dbReference type="ARBA" id="ARBA00023157"/>
    </source>
</evidence>
<protein>
    <recommendedName>
        <fullName evidence="11">Transcriptional regulator WhiB</fullName>
    </recommendedName>
</protein>
<dbReference type="GO" id="GO:0005737">
    <property type="term" value="C:cytoplasm"/>
    <property type="evidence" value="ECO:0007669"/>
    <property type="project" value="UniProtKB-SubCell"/>
</dbReference>
<keyword evidence="7 11" id="KW-0805">Transcription regulation</keyword>
<feature type="domain" description="4Fe-4S Wbl-type" evidence="12">
    <location>
        <begin position="37"/>
        <end position="96"/>
    </location>
</feature>
<reference evidence="13 14" key="1">
    <citation type="submission" date="2020-02" db="EMBL/GenBank/DDBJ databases">
        <title>Whole-genome analyses of novel actinobacteria.</title>
        <authorList>
            <person name="Sahin N."/>
        </authorList>
    </citation>
    <scope>NUCLEOTIDE SEQUENCE [LARGE SCALE GENOMIC DNA]</scope>
    <source>
        <strain evidence="13 14">A7024</strain>
    </source>
</reference>
<organism evidence="13 14">
    <name type="scientific">Streptomyces coryli</name>
    <dbReference type="NCBI Taxonomy" id="1128680"/>
    <lineage>
        <taxon>Bacteria</taxon>
        <taxon>Bacillati</taxon>
        <taxon>Actinomycetota</taxon>
        <taxon>Actinomycetes</taxon>
        <taxon>Kitasatosporales</taxon>
        <taxon>Streptomycetaceae</taxon>
        <taxon>Streptomyces</taxon>
    </lineage>
</organism>
<accession>A0A6G4TVN4</accession>
<keyword evidence="14" id="KW-1185">Reference proteome</keyword>
<comment type="subcellular location">
    <subcellularLocation>
        <location evidence="1 11">Cytoplasm</location>
    </subcellularLocation>
</comment>
<evidence type="ECO:0000256" key="7">
    <source>
        <dbReference type="ARBA" id="ARBA00023015"/>
    </source>
</evidence>
<evidence type="ECO:0000256" key="4">
    <source>
        <dbReference type="ARBA" id="ARBA00022723"/>
    </source>
</evidence>
<evidence type="ECO:0000256" key="2">
    <source>
        <dbReference type="ARBA" id="ARBA00006597"/>
    </source>
</evidence>
<dbReference type="PANTHER" id="PTHR38839:SF4">
    <property type="entry name" value="TRANSCRIPTIONAL REGULATOR WHIB"/>
    <property type="match status" value="1"/>
</dbReference>
<dbReference type="GO" id="GO:0047134">
    <property type="term" value="F:protein-disulfide reductase [NAD(P)H] activity"/>
    <property type="evidence" value="ECO:0007669"/>
    <property type="project" value="TreeGrafter"/>
</dbReference>
<gene>
    <name evidence="11" type="primary">whiB</name>
    <name evidence="13" type="ORF">G5C51_08125</name>
</gene>